<gene>
    <name evidence="2" type="ORF">IWX90DRAFT_241963</name>
</gene>
<evidence type="ECO:0000256" key="1">
    <source>
        <dbReference type="SAM" id="MobiDB-lite"/>
    </source>
</evidence>
<feature type="compositionally biased region" description="Acidic residues" evidence="1">
    <location>
        <begin position="537"/>
        <end position="553"/>
    </location>
</feature>
<proteinExistence type="predicted"/>
<organism evidence="2 3">
    <name type="scientific">Phyllosticta citrichinensis</name>
    <dbReference type="NCBI Taxonomy" id="1130410"/>
    <lineage>
        <taxon>Eukaryota</taxon>
        <taxon>Fungi</taxon>
        <taxon>Dikarya</taxon>
        <taxon>Ascomycota</taxon>
        <taxon>Pezizomycotina</taxon>
        <taxon>Dothideomycetes</taxon>
        <taxon>Dothideomycetes incertae sedis</taxon>
        <taxon>Botryosphaeriales</taxon>
        <taxon>Phyllostictaceae</taxon>
        <taxon>Phyllosticta</taxon>
    </lineage>
</organism>
<comment type="caution">
    <text evidence="2">The sequence shown here is derived from an EMBL/GenBank/DDBJ whole genome shotgun (WGS) entry which is preliminary data.</text>
</comment>
<name>A0ABR1XQ93_9PEZI</name>
<sequence length="603" mass="64636">MATTATTKAFPDIDHIDNASSPSSFIRPTTTPTTTATLAIRCSNSNDSGGPALKNNSVASGAACTMVYDADAAAASLQLQSEHAIQLLRTHRLRPLLHHLRAGPSWLLQLPRPVAATRRGARGFYNVLIDPKYERRTDGKEEDPEARSWVARTTGRAKSVASVEEVHELIGEVERLAGRGRRGTGAGAAADKTETAIDVVVISARGKLSVAESEALLQIDSDVPVFALEEAIPSIAALEHFRLVSPIPPFSRNDLDWRAASLPPLPEWLAVSTLECSRGATATTSTPMNESSSRSPALLFAFAVPNPPDQASSRVREPYAPAGAQSRTQAQALGRNSARSLLHNGWAPAAPAGPASEGAECIIFGVGRAKGAKCQGNRGASASDMSPKDSGEKDVDEDGDALLSPDTIRAVAYACPSVDVLAIMMPGVAADEQREKHSSDSNRIYARAQKLLRARYWIDVGEEGESDTRGAAARCRRTSDVDSWVRVANSDASQSAGGAGARWYTPWRWPDAGVRWLLNGNGGSGGEARGKKRGLDESDEEEEEDDEEDEQDEGSWHTDYAENGIIGHGDEREGVEDEDDEAMDPWRNVQRCRLSGGESRVLL</sequence>
<reference evidence="2 3" key="1">
    <citation type="journal article" date="2022" name="G3 (Bethesda)">
        <title>Enemy or ally: a genomic approach to elucidate the lifestyle of Phyllosticta citrichinaensis.</title>
        <authorList>
            <person name="Buijs V.A."/>
            <person name="Groenewald J.Z."/>
            <person name="Haridas S."/>
            <person name="LaButti K.M."/>
            <person name="Lipzen A."/>
            <person name="Martin F.M."/>
            <person name="Barry K."/>
            <person name="Grigoriev I.V."/>
            <person name="Crous P.W."/>
            <person name="Seidl M.F."/>
        </authorList>
    </citation>
    <scope>NUCLEOTIDE SEQUENCE [LARGE SCALE GENOMIC DNA]</scope>
    <source>
        <strain evidence="2 3">CBS 129764</strain>
    </source>
</reference>
<evidence type="ECO:0000313" key="2">
    <source>
        <dbReference type="EMBL" id="KAK8163874.1"/>
    </source>
</evidence>
<feature type="region of interest" description="Disordered" evidence="1">
    <location>
        <begin position="308"/>
        <end position="332"/>
    </location>
</feature>
<dbReference type="EMBL" id="JBBWUH010000006">
    <property type="protein sequence ID" value="KAK8163874.1"/>
    <property type="molecule type" value="Genomic_DNA"/>
</dbReference>
<keyword evidence="3" id="KW-1185">Reference proteome</keyword>
<feature type="compositionally biased region" description="Acidic residues" evidence="1">
    <location>
        <begin position="573"/>
        <end position="583"/>
    </location>
</feature>
<dbReference type="Proteomes" id="UP001456524">
    <property type="component" value="Unassembled WGS sequence"/>
</dbReference>
<protein>
    <submittedName>
        <fullName evidence="2">Uncharacterized protein</fullName>
    </submittedName>
</protein>
<evidence type="ECO:0000313" key="3">
    <source>
        <dbReference type="Proteomes" id="UP001456524"/>
    </source>
</evidence>
<feature type="region of interest" description="Disordered" evidence="1">
    <location>
        <begin position="374"/>
        <end position="401"/>
    </location>
</feature>
<feature type="region of interest" description="Disordered" evidence="1">
    <location>
        <begin position="518"/>
        <end position="589"/>
    </location>
</feature>
<accession>A0ABR1XQ93</accession>